<dbReference type="OrthoDB" id="5943at2"/>
<dbReference type="Pfam" id="PF10670">
    <property type="entry name" value="DUF4198"/>
    <property type="match status" value="1"/>
</dbReference>
<dbReference type="KEGG" id="rul:UC8_58760"/>
<organism evidence="2 3">
    <name type="scientific">Roseimaritima ulvae</name>
    <dbReference type="NCBI Taxonomy" id="980254"/>
    <lineage>
        <taxon>Bacteria</taxon>
        <taxon>Pseudomonadati</taxon>
        <taxon>Planctomycetota</taxon>
        <taxon>Planctomycetia</taxon>
        <taxon>Pirellulales</taxon>
        <taxon>Pirellulaceae</taxon>
        <taxon>Roseimaritima</taxon>
    </lineage>
</organism>
<accession>A0A5B9R0N5</accession>
<sequence precursor="true">MSRFLIIPALLAALCCSSAQAHRVWLRPSQTVLSGAEPWVTVDAAVSNDLFYFNHHPLRLDNLVITAPDGSEAEAQNQALGKYRSVFDFSLQQTGTYRVAVVNHGLFASWTENGERRRFRGTAANLADEVPAGAENLKVTESYGRIETFVTNGQPNDTALKPTGKGIELVPLTHPNDLYAGEKATFRLLVNGQPAEGLEIELIRGDTRYRDAHDAKTLTTNSNGEFTVTWPEAGMYWFETSVQDEHTEIKEATQRRMSYAVTLEVLPQ</sequence>
<dbReference type="InterPro" id="IPR019613">
    <property type="entry name" value="DUF4198"/>
</dbReference>
<reference evidence="2 3" key="1">
    <citation type="submission" date="2019-08" db="EMBL/GenBank/DDBJ databases">
        <title>Deep-cultivation of Planctomycetes and their phenomic and genomic characterization uncovers novel biology.</title>
        <authorList>
            <person name="Wiegand S."/>
            <person name="Jogler M."/>
            <person name="Boedeker C."/>
            <person name="Pinto D."/>
            <person name="Vollmers J."/>
            <person name="Rivas-Marin E."/>
            <person name="Kohn T."/>
            <person name="Peeters S.H."/>
            <person name="Heuer A."/>
            <person name="Rast P."/>
            <person name="Oberbeckmann S."/>
            <person name="Bunk B."/>
            <person name="Jeske O."/>
            <person name="Meyerdierks A."/>
            <person name="Storesund J.E."/>
            <person name="Kallscheuer N."/>
            <person name="Luecker S."/>
            <person name="Lage O.M."/>
            <person name="Pohl T."/>
            <person name="Merkel B.J."/>
            <person name="Hornburger P."/>
            <person name="Mueller R.-W."/>
            <person name="Bruemmer F."/>
            <person name="Labrenz M."/>
            <person name="Spormann A.M."/>
            <person name="Op den Camp H."/>
            <person name="Overmann J."/>
            <person name="Amann R."/>
            <person name="Jetten M.S.M."/>
            <person name="Mascher T."/>
            <person name="Medema M.H."/>
            <person name="Devos D.P."/>
            <person name="Kaster A.-K."/>
            <person name="Ovreas L."/>
            <person name="Rohde M."/>
            <person name="Galperin M.Y."/>
            <person name="Jogler C."/>
        </authorList>
    </citation>
    <scope>NUCLEOTIDE SEQUENCE [LARGE SCALE GENOMIC DNA]</scope>
    <source>
        <strain evidence="2 3">UC8</strain>
    </source>
</reference>
<keyword evidence="3" id="KW-1185">Reference proteome</keyword>
<feature type="signal peptide" evidence="1">
    <location>
        <begin position="1"/>
        <end position="21"/>
    </location>
</feature>
<keyword evidence="1" id="KW-0732">Signal</keyword>
<dbReference type="RefSeq" id="WP_068135836.1">
    <property type="nucleotide sequence ID" value="NZ_CP042914.1"/>
</dbReference>
<evidence type="ECO:0000313" key="2">
    <source>
        <dbReference type="EMBL" id="QEG43819.1"/>
    </source>
</evidence>
<dbReference type="AlphaFoldDB" id="A0A5B9R0N5"/>
<dbReference type="Proteomes" id="UP000325286">
    <property type="component" value="Chromosome"/>
</dbReference>
<keyword evidence="2" id="KW-0812">Transmembrane</keyword>
<evidence type="ECO:0000256" key="1">
    <source>
        <dbReference type="SAM" id="SignalP"/>
    </source>
</evidence>
<name>A0A5B9R0N5_9BACT</name>
<keyword evidence="2" id="KW-0472">Membrane</keyword>
<gene>
    <name evidence="2" type="ORF">UC8_58760</name>
</gene>
<evidence type="ECO:0000313" key="3">
    <source>
        <dbReference type="Proteomes" id="UP000325286"/>
    </source>
</evidence>
<protein>
    <submittedName>
        <fullName evidence="2">Nickel uptake substrate-specific transmembrane region</fullName>
    </submittedName>
</protein>
<feature type="chain" id="PRO_5022677092" evidence="1">
    <location>
        <begin position="22"/>
        <end position="268"/>
    </location>
</feature>
<proteinExistence type="predicted"/>
<dbReference type="EMBL" id="CP042914">
    <property type="protein sequence ID" value="QEG43819.1"/>
    <property type="molecule type" value="Genomic_DNA"/>
</dbReference>